<accession>A0AAN9QUV9</accession>
<dbReference type="PROSITE" id="PS50142">
    <property type="entry name" value="RNASE_3_2"/>
    <property type="match status" value="1"/>
</dbReference>
<dbReference type="PANTHER" id="PTHR14950">
    <property type="entry name" value="DICER-RELATED"/>
    <property type="match status" value="1"/>
</dbReference>
<evidence type="ECO:0000313" key="3">
    <source>
        <dbReference type="EMBL" id="KAK7351320.1"/>
    </source>
</evidence>
<gene>
    <name evidence="3" type="ORF">VNO77_10675</name>
</gene>
<dbReference type="EMBL" id="JAYMYQ010000002">
    <property type="protein sequence ID" value="KAK7351320.1"/>
    <property type="molecule type" value="Genomic_DNA"/>
</dbReference>
<proteinExistence type="predicted"/>
<dbReference type="CDD" id="cd00593">
    <property type="entry name" value="RIBOc"/>
    <property type="match status" value="1"/>
</dbReference>
<dbReference type="PANTHER" id="PTHR14950:SF46">
    <property type="entry name" value="ENDORIBONUCLEASE DICER HOMOLOG 3"/>
    <property type="match status" value="1"/>
</dbReference>
<dbReference type="Proteomes" id="UP001367508">
    <property type="component" value="Unassembled WGS sequence"/>
</dbReference>
<protein>
    <recommendedName>
        <fullName evidence="2">RNase III domain-containing protein</fullName>
    </recommendedName>
</protein>
<evidence type="ECO:0000256" key="1">
    <source>
        <dbReference type="ARBA" id="ARBA00022801"/>
    </source>
</evidence>
<evidence type="ECO:0000259" key="2">
    <source>
        <dbReference type="PROSITE" id="PS50142"/>
    </source>
</evidence>
<dbReference type="GO" id="GO:0003723">
    <property type="term" value="F:RNA binding"/>
    <property type="evidence" value="ECO:0007669"/>
    <property type="project" value="TreeGrafter"/>
</dbReference>
<name>A0AAN9QUV9_CANGL</name>
<dbReference type="GO" id="GO:0005737">
    <property type="term" value="C:cytoplasm"/>
    <property type="evidence" value="ECO:0007669"/>
    <property type="project" value="TreeGrafter"/>
</dbReference>
<dbReference type="Pfam" id="PF00636">
    <property type="entry name" value="Ribonuclease_3"/>
    <property type="match status" value="1"/>
</dbReference>
<dbReference type="GO" id="GO:0004525">
    <property type="term" value="F:ribonuclease III activity"/>
    <property type="evidence" value="ECO:0007669"/>
    <property type="project" value="InterPro"/>
</dbReference>
<dbReference type="GO" id="GO:0030422">
    <property type="term" value="P:siRNA processing"/>
    <property type="evidence" value="ECO:0007669"/>
    <property type="project" value="TreeGrafter"/>
</dbReference>
<dbReference type="AlphaFoldDB" id="A0AAN9QUV9"/>
<keyword evidence="4" id="KW-1185">Reference proteome</keyword>
<dbReference type="InterPro" id="IPR000999">
    <property type="entry name" value="RNase_III_dom"/>
</dbReference>
<dbReference type="SUPFAM" id="SSF69065">
    <property type="entry name" value="RNase III domain-like"/>
    <property type="match status" value="1"/>
</dbReference>
<organism evidence="3 4">
    <name type="scientific">Canavalia gladiata</name>
    <name type="common">Sword bean</name>
    <name type="synonym">Dolichos gladiatus</name>
    <dbReference type="NCBI Taxonomy" id="3824"/>
    <lineage>
        <taxon>Eukaryota</taxon>
        <taxon>Viridiplantae</taxon>
        <taxon>Streptophyta</taxon>
        <taxon>Embryophyta</taxon>
        <taxon>Tracheophyta</taxon>
        <taxon>Spermatophyta</taxon>
        <taxon>Magnoliopsida</taxon>
        <taxon>eudicotyledons</taxon>
        <taxon>Gunneridae</taxon>
        <taxon>Pentapetalae</taxon>
        <taxon>rosids</taxon>
        <taxon>fabids</taxon>
        <taxon>Fabales</taxon>
        <taxon>Fabaceae</taxon>
        <taxon>Papilionoideae</taxon>
        <taxon>50 kb inversion clade</taxon>
        <taxon>NPAAA clade</taxon>
        <taxon>indigoferoid/millettioid clade</taxon>
        <taxon>Phaseoleae</taxon>
        <taxon>Canavalia</taxon>
    </lineage>
</organism>
<evidence type="ECO:0000313" key="4">
    <source>
        <dbReference type="Proteomes" id="UP001367508"/>
    </source>
</evidence>
<dbReference type="GO" id="GO:0005634">
    <property type="term" value="C:nucleus"/>
    <property type="evidence" value="ECO:0007669"/>
    <property type="project" value="TreeGrafter"/>
</dbReference>
<keyword evidence="1" id="KW-0378">Hydrolase</keyword>
<dbReference type="Gene3D" id="1.10.1520.10">
    <property type="entry name" value="Ribonuclease III domain"/>
    <property type="match status" value="1"/>
</dbReference>
<comment type="caution">
    <text evidence="3">The sequence shown here is derived from an EMBL/GenBank/DDBJ whole genome shotgun (WGS) entry which is preliminary data.</text>
</comment>
<feature type="domain" description="RNase III" evidence="2">
    <location>
        <begin position="142"/>
        <end position="217"/>
    </location>
</feature>
<sequence>MGRQTQWSQISCPYKFEFTYSIVSEICSGFVLLIESKLAEDVGNMELNLYLVSKIVKASVSSCGQVNLDAEQVMEAKSFHGLFFNGLFGRLVVRYWITLRHMGQALLRLKQSHNPHNLLFNFHEEAISAASLHTYVPKESDIANLEEKIGYESSVKGLLLEAITYLSEKELGVGCCYERVEFLGDSVLDLLIAWYLYQSHIDIDPGVLTDLRSASVSFVLN</sequence>
<dbReference type="InterPro" id="IPR036389">
    <property type="entry name" value="RNase_III_sf"/>
</dbReference>
<reference evidence="3 4" key="1">
    <citation type="submission" date="2024-01" db="EMBL/GenBank/DDBJ databases">
        <title>The genomes of 5 underutilized Papilionoideae crops provide insights into root nodulation and disease resistanc.</title>
        <authorList>
            <person name="Jiang F."/>
        </authorList>
    </citation>
    <scope>NUCLEOTIDE SEQUENCE [LARGE SCALE GENOMIC DNA]</scope>
    <source>
        <strain evidence="3">LVBAO_FW01</strain>
        <tissue evidence="3">Leaves</tissue>
    </source>
</reference>